<dbReference type="HOGENOM" id="CLU_1448052_0_0_1"/>
<accession>V2X1S0</accession>
<dbReference type="KEGG" id="mrr:Moror_15206"/>
<gene>
    <name evidence="2" type="ORF">Moror_15206</name>
</gene>
<name>V2X1S0_MONRO</name>
<keyword evidence="3" id="KW-1185">Reference proteome</keyword>
<organism evidence="2 3">
    <name type="scientific">Moniliophthora roreri (strain MCA 2997)</name>
    <name type="common">Cocoa frosty pod rot fungus</name>
    <name type="synonym">Crinipellis roreri</name>
    <dbReference type="NCBI Taxonomy" id="1381753"/>
    <lineage>
        <taxon>Eukaryota</taxon>
        <taxon>Fungi</taxon>
        <taxon>Dikarya</taxon>
        <taxon>Basidiomycota</taxon>
        <taxon>Agaricomycotina</taxon>
        <taxon>Agaricomycetes</taxon>
        <taxon>Agaricomycetidae</taxon>
        <taxon>Agaricales</taxon>
        <taxon>Marasmiineae</taxon>
        <taxon>Marasmiaceae</taxon>
        <taxon>Moniliophthora</taxon>
    </lineage>
</organism>
<dbReference type="EMBL" id="AWSO01000900">
    <property type="protein sequence ID" value="ESK86716.1"/>
    <property type="molecule type" value="Genomic_DNA"/>
</dbReference>
<feature type="compositionally biased region" description="Acidic residues" evidence="1">
    <location>
        <begin position="52"/>
        <end position="77"/>
    </location>
</feature>
<feature type="compositionally biased region" description="Basic and acidic residues" evidence="1">
    <location>
        <begin position="116"/>
        <end position="130"/>
    </location>
</feature>
<dbReference type="AlphaFoldDB" id="V2X1S0"/>
<feature type="region of interest" description="Disordered" evidence="1">
    <location>
        <begin position="45"/>
        <end position="131"/>
    </location>
</feature>
<reference evidence="2 3" key="1">
    <citation type="journal article" date="2014" name="BMC Genomics">
        <title>Genome and secretome analysis of the hemibiotrophic fungal pathogen, Moniliophthora roreri, which causes frosty pod rot disease of cacao: mechanisms of the biotrophic and necrotrophic phases.</title>
        <authorList>
            <person name="Meinhardt L.W."/>
            <person name="Costa G.G.L."/>
            <person name="Thomazella D.P.T."/>
            <person name="Teixeira P.J.P.L."/>
            <person name="Carazzolle M.F."/>
            <person name="Schuster S.C."/>
            <person name="Carlson J.E."/>
            <person name="Guiltinan M.J."/>
            <person name="Mieczkowski P."/>
            <person name="Farmer A."/>
            <person name="Ramaraj T."/>
            <person name="Crozier J."/>
            <person name="Davis R.E."/>
            <person name="Shao J."/>
            <person name="Melnick R.L."/>
            <person name="Pereira G.A.G."/>
            <person name="Bailey B.A."/>
        </authorList>
    </citation>
    <scope>NUCLEOTIDE SEQUENCE [LARGE SCALE GENOMIC DNA]</scope>
    <source>
        <strain evidence="2 3">MCA 2997</strain>
    </source>
</reference>
<evidence type="ECO:0000313" key="3">
    <source>
        <dbReference type="Proteomes" id="UP000017559"/>
    </source>
</evidence>
<dbReference type="Proteomes" id="UP000017559">
    <property type="component" value="Unassembled WGS sequence"/>
</dbReference>
<sequence length="187" mass="21535">MNHHLETMSPYSPCEEDEIQEILSQFYLTDATESEDTDLCDLDIESSLYRSDEEEEDVELYELYGDDDDDDDDDDDNDHDRYSYSSRESDESDLDYPPDPPTENYLPSFQDSCQDGELRSDPIDSFHDATYRNSKMSDVSLTIDGLGSREEPSRGRPLQKKMIGWWASASPGHELYQQVASRHDSES</sequence>
<proteinExistence type="predicted"/>
<protein>
    <submittedName>
        <fullName evidence="2">Uncharacterized protein</fullName>
    </submittedName>
</protein>
<evidence type="ECO:0000256" key="1">
    <source>
        <dbReference type="SAM" id="MobiDB-lite"/>
    </source>
</evidence>
<comment type="caution">
    <text evidence="2">The sequence shown here is derived from an EMBL/GenBank/DDBJ whole genome shotgun (WGS) entry which is preliminary data.</text>
</comment>
<evidence type="ECO:0000313" key="2">
    <source>
        <dbReference type="EMBL" id="ESK86716.1"/>
    </source>
</evidence>